<evidence type="ECO:0008006" key="4">
    <source>
        <dbReference type="Google" id="ProtNLM"/>
    </source>
</evidence>
<evidence type="ECO:0000313" key="3">
    <source>
        <dbReference type="Proteomes" id="UP000305848"/>
    </source>
</evidence>
<dbReference type="AlphaFoldDB" id="A0A4U3KT70"/>
<gene>
    <name evidence="2" type="ORF">FC093_19580</name>
</gene>
<dbReference type="OrthoDB" id="1121756at2"/>
<feature type="chain" id="PRO_5020873943" description="Lipocalin-like domain-containing protein" evidence="1">
    <location>
        <begin position="25"/>
        <end position="158"/>
    </location>
</feature>
<reference evidence="2 3" key="1">
    <citation type="submission" date="2019-05" db="EMBL/GenBank/DDBJ databases">
        <title>Panacibacter sp. strain 17mud1-8 Genome sequencing and assembly.</title>
        <authorList>
            <person name="Chhetri G."/>
        </authorList>
    </citation>
    <scope>NUCLEOTIDE SEQUENCE [LARGE SCALE GENOMIC DNA]</scope>
    <source>
        <strain evidence="2 3">17mud1-8</strain>
    </source>
</reference>
<keyword evidence="1" id="KW-0732">Signal</keyword>
<comment type="caution">
    <text evidence="2">The sequence shown here is derived from an EMBL/GenBank/DDBJ whole genome shotgun (WGS) entry which is preliminary data.</text>
</comment>
<dbReference type="EMBL" id="SZQL01000020">
    <property type="protein sequence ID" value="TKK65520.1"/>
    <property type="molecule type" value="Genomic_DNA"/>
</dbReference>
<keyword evidence="3" id="KW-1185">Reference proteome</keyword>
<accession>A0A4U3KT70</accession>
<organism evidence="2 3">
    <name type="scientific">Ilyomonas limi</name>
    <dbReference type="NCBI Taxonomy" id="2575867"/>
    <lineage>
        <taxon>Bacteria</taxon>
        <taxon>Pseudomonadati</taxon>
        <taxon>Bacteroidota</taxon>
        <taxon>Chitinophagia</taxon>
        <taxon>Chitinophagales</taxon>
        <taxon>Chitinophagaceae</taxon>
        <taxon>Ilyomonas</taxon>
    </lineage>
</organism>
<dbReference type="Proteomes" id="UP000305848">
    <property type="component" value="Unassembled WGS sequence"/>
</dbReference>
<feature type="signal peptide" evidence="1">
    <location>
        <begin position="1"/>
        <end position="24"/>
    </location>
</feature>
<sequence length="158" mass="17422">MKRIISALSVCLIAVLLFSCSAHKVQGTNLNGSWVLNNVNIEGVNNPSDFKITAFDDVNANCLVGSVWFLTQSGNATYTVQQSDSCAGGARPIFWSLRDDNGVKYFQFKHIDNGAKARKVTEGYRLELTNVTNSGFTLREPTQVGNNNAYVVYNFTKQ</sequence>
<name>A0A4U3KT70_9BACT</name>
<dbReference type="RefSeq" id="WP_137263511.1">
    <property type="nucleotide sequence ID" value="NZ_SZQL01000020.1"/>
</dbReference>
<dbReference type="PROSITE" id="PS51257">
    <property type="entry name" value="PROKAR_LIPOPROTEIN"/>
    <property type="match status" value="1"/>
</dbReference>
<evidence type="ECO:0000256" key="1">
    <source>
        <dbReference type="SAM" id="SignalP"/>
    </source>
</evidence>
<evidence type="ECO:0000313" key="2">
    <source>
        <dbReference type="EMBL" id="TKK65520.1"/>
    </source>
</evidence>
<proteinExistence type="predicted"/>
<protein>
    <recommendedName>
        <fullName evidence="4">Lipocalin-like domain-containing protein</fullName>
    </recommendedName>
</protein>